<name>A0A0R3RGI7_9BILA</name>
<evidence type="ECO:0000313" key="3">
    <source>
        <dbReference type="WBParaSite" id="EEL_0000052301-mRNA-1"/>
    </source>
</evidence>
<dbReference type="Proteomes" id="UP000050640">
    <property type="component" value="Unplaced"/>
</dbReference>
<evidence type="ECO:0000313" key="2">
    <source>
        <dbReference type="Proteomes" id="UP000050640"/>
    </source>
</evidence>
<keyword evidence="2" id="KW-1185">Reference proteome</keyword>
<dbReference type="WBParaSite" id="EEL_0000052301-mRNA-1">
    <property type="protein sequence ID" value="EEL_0000052301-mRNA-1"/>
    <property type="gene ID" value="EEL_0000052301"/>
</dbReference>
<evidence type="ECO:0000256" key="1">
    <source>
        <dbReference type="SAM" id="Phobius"/>
    </source>
</evidence>
<dbReference type="AlphaFoldDB" id="A0A0R3RGI7"/>
<keyword evidence="1" id="KW-0812">Transmembrane</keyword>
<organism evidence="2 3">
    <name type="scientific">Elaeophora elaphi</name>
    <dbReference type="NCBI Taxonomy" id="1147741"/>
    <lineage>
        <taxon>Eukaryota</taxon>
        <taxon>Metazoa</taxon>
        <taxon>Ecdysozoa</taxon>
        <taxon>Nematoda</taxon>
        <taxon>Chromadorea</taxon>
        <taxon>Rhabditida</taxon>
        <taxon>Spirurina</taxon>
        <taxon>Spiruromorpha</taxon>
        <taxon>Filarioidea</taxon>
        <taxon>Onchocercidae</taxon>
        <taxon>Elaeophora</taxon>
    </lineage>
</organism>
<protein>
    <submittedName>
        <fullName evidence="3">ZP domain-containing protein</fullName>
    </submittedName>
</protein>
<keyword evidence="1" id="KW-1133">Transmembrane helix</keyword>
<accession>A0A0R3RGI7</accession>
<proteinExistence type="predicted"/>
<sequence>MPMLIIGDNNARQLVFDQSSFLFPKQQFIYITECSFFSADNRALREENTIGRLFADFSERYFTVKLHMDDDIVDLLVVSGVAAIGLIALIYLVVKIYSDKINKHLLCFKKKTKHLVAISNVALPQHPKSILTSRKFSEVDQVHPESSGKILIRSTEPLKKQSTKRVRIEVEDKLDSKSPSFNSSKIKPQPCTLLSSIVNVPMQRRKTL</sequence>
<reference evidence="3" key="1">
    <citation type="submission" date="2017-02" db="UniProtKB">
        <authorList>
            <consortium name="WormBaseParasite"/>
        </authorList>
    </citation>
    <scope>IDENTIFICATION</scope>
</reference>
<feature type="transmembrane region" description="Helical" evidence="1">
    <location>
        <begin position="72"/>
        <end position="94"/>
    </location>
</feature>
<dbReference type="STRING" id="1147741.A0A0R3RGI7"/>
<keyword evidence="1" id="KW-0472">Membrane</keyword>